<name>A0ABV0PBH2_9TELE</name>
<comment type="caution">
    <text evidence="2">The sequence shown here is derived from an EMBL/GenBank/DDBJ whole genome shotgun (WGS) entry which is preliminary data.</text>
</comment>
<accession>A0ABV0PBH2</accession>
<reference evidence="2 3" key="1">
    <citation type="submission" date="2021-06" db="EMBL/GenBank/DDBJ databases">
        <authorList>
            <person name="Palmer J.M."/>
        </authorList>
    </citation>
    <scope>NUCLEOTIDE SEQUENCE [LARGE SCALE GENOMIC DNA]</scope>
    <source>
        <strain evidence="2 3">GA_2019</strain>
        <tissue evidence="2">Muscle</tissue>
    </source>
</reference>
<keyword evidence="3" id="KW-1185">Reference proteome</keyword>
<evidence type="ECO:0000256" key="1">
    <source>
        <dbReference type="SAM" id="MobiDB-lite"/>
    </source>
</evidence>
<dbReference type="EMBL" id="JAHRIO010070186">
    <property type="protein sequence ID" value="MEQ2180794.1"/>
    <property type="molecule type" value="Genomic_DNA"/>
</dbReference>
<organism evidence="2 3">
    <name type="scientific">Goodea atripinnis</name>
    <dbReference type="NCBI Taxonomy" id="208336"/>
    <lineage>
        <taxon>Eukaryota</taxon>
        <taxon>Metazoa</taxon>
        <taxon>Chordata</taxon>
        <taxon>Craniata</taxon>
        <taxon>Vertebrata</taxon>
        <taxon>Euteleostomi</taxon>
        <taxon>Actinopterygii</taxon>
        <taxon>Neopterygii</taxon>
        <taxon>Teleostei</taxon>
        <taxon>Neoteleostei</taxon>
        <taxon>Acanthomorphata</taxon>
        <taxon>Ovalentaria</taxon>
        <taxon>Atherinomorphae</taxon>
        <taxon>Cyprinodontiformes</taxon>
        <taxon>Goodeidae</taxon>
        <taxon>Goodea</taxon>
    </lineage>
</organism>
<evidence type="ECO:0000313" key="2">
    <source>
        <dbReference type="EMBL" id="MEQ2180794.1"/>
    </source>
</evidence>
<sequence>MVRPDSILDQWRGSGPGSSSSAVVIGNVLSGRQSNVSPCPSCRRPTTPPTLRGVSLARLPLRGVSPEGAAVLSEPLDVPIFFAEDGDLVLEKHRVQSHLGVDKRHGTKPAGKLVHAGLPLGEMVRVGPAGRPRRLVEEKEEIF</sequence>
<evidence type="ECO:0000313" key="3">
    <source>
        <dbReference type="Proteomes" id="UP001476798"/>
    </source>
</evidence>
<proteinExistence type="predicted"/>
<gene>
    <name evidence="2" type="ORF">GOODEAATRI_005001</name>
</gene>
<protein>
    <submittedName>
        <fullName evidence="2">Uncharacterized protein</fullName>
    </submittedName>
</protein>
<dbReference type="Proteomes" id="UP001476798">
    <property type="component" value="Unassembled WGS sequence"/>
</dbReference>
<feature type="region of interest" description="Disordered" evidence="1">
    <location>
        <begin position="1"/>
        <end position="22"/>
    </location>
</feature>